<gene>
    <name evidence="2" type="ORF">GCM10010307_39190</name>
</gene>
<dbReference type="EMBL" id="BAAASJ010000037">
    <property type="protein sequence ID" value="GAA2639690.1"/>
    <property type="molecule type" value="Genomic_DNA"/>
</dbReference>
<organism evidence="2 3">
    <name type="scientific">Streptomyces vastus</name>
    <dbReference type="NCBI Taxonomy" id="285451"/>
    <lineage>
        <taxon>Bacteria</taxon>
        <taxon>Bacillati</taxon>
        <taxon>Actinomycetota</taxon>
        <taxon>Actinomycetes</taxon>
        <taxon>Kitasatosporales</taxon>
        <taxon>Streptomycetaceae</taxon>
        <taxon>Streptomyces</taxon>
    </lineage>
</organism>
<reference evidence="3" key="1">
    <citation type="journal article" date="2019" name="Int. J. Syst. Evol. Microbiol.">
        <title>The Global Catalogue of Microorganisms (GCM) 10K type strain sequencing project: providing services to taxonomists for standard genome sequencing and annotation.</title>
        <authorList>
            <consortium name="The Broad Institute Genomics Platform"/>
            <consortium name="The Broad Institute Genome Sequencing Center for Infectious Disease"/>
            <person name="Wu L."/>
            <person name="Ma J."/>
        </authorList>
    </citation>
    <scope>NUCLEOTIDE SEQUENCE [LARGE SCALE GENOMIC DNA]</scope>
    <source>
        <strain evidence="3">JCM 4524</strain>
    </source>
</reference>
<evidence type="ECO:0000313" key="3">
    <source>
        <dbReference type="Proteomes" id="UP001500151"/>
    </source>
</evidence>
<feature type="region of interest" description="Disordered" evidence="1">
    <location>
        <begin position="37"/>
        <end position="64"/>
    </location>
</feature>
<evidence type="ECO:0000313" key="2">
    <source>
        <dbReference type="EMBL" id="GAA2639690.1"/>
    </source>
</evidence>
<comment type="caution">
    <text evidence="2">The sequence shown here is derived from an EMBL/GenBank/DDBJ whole genome shotgun (WGS) entry which is preliminary data.</text>
</comment>
<proteinExistence type="predicted"/>
<accession>A0ABP6DGX7</accession>
<protein>
    <submittedName>
        <fullName evidence="2">Uncharacterized protein</fullName>
    </submittedName>
</protein>
<keyword evidence="3" id="KW-1185">Reference proteome</keyword>
<sequence>MGFESFSVCMVVLRRTGESGSVTFVASVACLVSTGTETRAGTENSVPESESVPALTCAGTDATK</sequence>
<name>A0ABP6DGX7_9ACTN</name>
<feature type="compositionally biased region" description="Polar residues" evidence="1">
    <location>
        <begin position="37"/>
        <end position="48"/>
    </location>
</feature>
<dbReference type="Proteomes" id="UP001500151">
    <property type="component" value="Unassembled WGS sequence"/>
</dbReference>
<evidence type="ECO:0000256" key="1">
    <source>
        <dbReference type="SAM" id="MobiDB-lite"/>
    </source>
</evidence>